<keyword evidence="1" id="KW-0812">Transmembrane</keyword>
<sequence length="195" mass="19146">MQPAPALPAPSLLPADASLGALALGALNLGSLLLGPLALVQPYPAPEAELTRLAGLLLILTLLNAMLAFAQAGTVARVTATGLLWGTVATGLHVASYTLIGTAGRTSAAHGALLLSLGVAAVAGLWHLRSVAKTARPATVLGGISVVNPLAAVVMGTVFLGAVGEVGWSGLAGLVMAGLTVAAGAALLAWGRTSR</sequence>
<evidence type="ECO:0000313" key="2">
    <source>
        <dbReference type="EMBL" id="MEO9246342.1"/>
    </source>
</evidence>
<feature type="transmembrane region" description="Helical" evidence="1">
    <location>
        <begin position="12"/>
        <end position="33"/>
    </location>
</feature>
<evidence type="ECO:0008006" key="4">
    <source>
        <dbReference type="Google" id="ProtNLM"/>
    </source>
</evidence>
<dbReference type="EMBL" id="JBDXMX010000001">
    <property type="protein sequence ID" value="MEO9246342.1"/>
    <property type="molecule type" value="Genomic_DNA"/>
</dbReference>
<organism evidence="2 3">
    <name type="scientific">Citricoccus nitrophenolicus</name>
    <dbReference type="NCBI Taxonomy" id="863575"/>
    <lineage>
        <taxon>Bacteria</taxon>
        <taxon>Bacillati</taxon>
        <taxon>Actinomycetota</taxon>
        <taxon>Actinomycetes</taxon>
        <taxon>Micrococcales</taxon>
        <taxon>Micrococcaceae</taxon>
        <taxon>Citricoccus</taxon>
    </lineage>
</organism>
<comment type="caution">
    <text evidence="2">The sequence shown here is derived from an EMBL/GenBank/DDBJ whole genome shotgun (WGS) entry which is preliminary data.</text>
</comment>
<gene>
    <name evidence="2" type="ORF">ABDK96_01430</name>
</gene>
<keyword evidence="3" id="KW-1185">Reference proteome</keyword>
<proteinExistence type="predicted"/>
<keyword evidence="1" id="KW-1133">Transmembrane helix</keyword>
<protein>
    <recommendedName>
        <fullName evidence="4">EamA domain-containing protein</fullName>
    </recommendedName>
</protein>
<feature type="transmembrane region" description="Helical" evidence="1">
    <location>
        <begin position="108"/>
        <end position="128"/>
    </location>
</feature>
<evidence type="ECO:0000256" key="1">
    <source>
        <dbReference type="SAM" id="Phobius"/>
    </source>
</evidence>
<evidence type="ECO:0000313" key="3">
    <source>
        <dbReference type="Proteomes" id="UP001484097"/>
    </source>
</evidence>
<feature type="transmembrane region" description="Helical" evidence="1">
    <location>
        <begin position="140"/>
        <end position="162"/>
    </location>
</feature>
<name>A0ABV0IFS8_9MICC</name>
<accession>A0ABV0IFS8</accession>
<dbReference type="RefSeq" id="WP_309809304.1">
    <property type="nucleotide sequence ID" value="NZ_JBDXMX010000001.1"/>
</dbReference>
<reference evidence="2 3" key="1">
    <citation type="submission" date="2024-05" db="EMBL/GenBank/DDBJ databases">
        <authorList>
            <person name="Yi C."/>
        </authorList>
    </citation>
    <scope>NUCLEOTIDE SEQUENCE [LARGE SCALE GENOMIC DNA]</scope>
    <source>
        <strain evidence="2 3">XS13</strain>
    </source>
</reference>
<feature type="transmembrane region" description="Helical" evidence="1">
    <location>
        <begin position="53"/>
        <end position="70"/>
    </location>
</feature>
<keyword evidence="1" id="KW-0472">Membrane</keyword>
<dbReference type="Proteomes" id="UP001484097">
    <property type="component" value="Unassembled WGS sequence"/>
</dbReference>
<feature type="transmembrane region" description="Helical" evidence="1">
    <location>
        <begin position="168"/>
        <end position="190"/>
    </location>
</feature>